<dbReference type="SUPFAM" id="SSF47226">
    <property type="entry name" value="Histidine-containing phosphotransfer domain, HPT domain"/>
    <property type="match status" value="1"/>
</dbReference>
<dbReference type="CDD" id="cd00130">
    <property type="entry name" value="PAS"/>
    <property type="match status" value="1"/>
</dbReference>
<feature type="modified residue" description="4-aspartylphosphate" evidence="9">
    <location>
        <position position="1023"/>
    </location>
</feature>
<keyword evidence="10" id="KW-0812">Transmembrane</keyword>
<dbReference type="InterPro" id="IPR013656">
    <property type="entry name" value="PAS_4"/>
</dbReference>
<feature type="domain" description="Histidine kinase" evidence="11">
    <location>
        <begin position="729"/>
        <end position="952"/>
    </location>
</feature>
<name>A0A1H9EWJ3_9PSED</name>
<dbReference type="Gene3D" id="1.10.287.130">
    <property type="match status" value="1"/>
</dbReference>
<proteinExistence type="predicted"/>
<dbReference type="PROSITE" id="PS50110">
    <property type="entry name" value="RESPONSE_REGULATORY"/>
    <property type="match status" value="1"/>
</dbReference>
<dbReference type="SUPFAM" id="SSF55785">
    <property type="entry name" value="PYP-like sensor domain (PAS domain)"/>
    <property type="match status" value="1"/>
</dbReference>
<dbReference type="EMBL" id="FOEQ01000002">
    <property type="protein sequence ID" value="SEQ30022.1"/>
    <property type="molecule type" value="Genomic_DNA"/>
</dbReference>
<gene>
    <name evidence="14" type="ORF">SAMN05216230_102374</name>
</gene>
<dbReference type="InterPro" id="IPR036890">
    <property type="entry name" value="HATPase_C_sf"/>
</dbReference>
<accession>A0A1H9EWJ3</accession>
<keyword evidence="4" id="KW-0808">Transferase</keyword>
<dbReference type="InterPro" id="IPR000014">
    <property type="entry name" value="PAS"/>
</dbReference>
<dbReference type="InterPro" id="IPR001789">
    <property type="entry name" value="Sig_transdc_resp-reg_receiver"/>
</dbReference>
<dbReference type="InterPro" id="IPR049870">
    <property type="entry name" value="BvgS-like_periplasmic1"/>
</dbReference>
<evidence type="ECO:0000256" key="4">
    <source>
        <dbReference type="ARBA" id="ARBA00022679"/>
    </source>
</evidence>
<evidence type="ECO:0000256" key="6">
    <source>
        <dbReference type="ARBA" id="ARBA00022741"/>
    </source>
</evidence>
<dbReference type="InterPro" id="IPR036097">
    <property type="entry name" value="HisK_dim/P_sf"/>
</dbReference>
<dbReference type="InterPro" id="IPR005467">
    <property type="entry name" value="His_kinase_dom"/>
</dbReference>
<evidence type="ECO:0000259" key="12">
    <source>
        <dbReference type="PROSITE" id="PS50110"/>
    </source>
</evidence>
<evidence type="ECO:0000256" key="2">
    <source>
        <dbReference type="ARBA" id="ARBA00012438"/>
    </source>
</evidence>
<keyword evidence="8" id="KW-0902">Two-component regulatory system</keyword>
<keyword evidence="5" id="KW-0732">Signal</keyword>
<dbReference type="InterPro" id="IPR035965">
    <property type="entry name" value="PAS-like_dom_sf"/>
</dbReference>
<dbReference type="PRINTS" id="PR00344">
    <property type="entry name" value="BCTRLSENSOR"/>
</dbReference>
<dbReference type="SMART" id="SM00388">
    <property type="entry name" value="HisKA"/>
    <property type="match status" value="1"/>
</dbReference>
<dbReference type="Gene3D" id="3.40.50.2300">
    <property type="match status" value="1"/>
</dbReference>
<dbReference type="Pfam" id="PF00072">
    <property type="entry name" value="Response_reg"/>
    <property type="match status" value="1"/>
</dbReference>
<dbReference type="CDD" id="cd13705">
    <property type="entry name" value="PBP2_BvgS_D1"/>
    <property type="match status" value="1"/>
</dbReference>
<dbReference type="SUPFAM" id="SSF53850">
    <property type="entry name" value="Periplasmic binding protein-like II"/>
    <property type="match status" value="2"/>
</dbReference>
<evidence type="ECO:0000313" key="15">
    <source>
        <dbReference type="Proteomes" id="UP000199221"/>
    </source>
</evidence>
<feature type="domain" description="PAS" evidence="13">
    <location>
        <begin position="585"/>
        <end position="630"/>
    </location>
</feature>
<dbReference type="SUPFAM" id="SSF55874">
    <property type="entry name" value="ATPase domain of HSP90 chaperone/DNA topoisomerase II/histidine kinase"/>
    <property type="match status" value="1"/>
</dbReference>
<dbReference type="InterPro" id="IPR049871">
    <property type="entry name" value="BvgS-like_periplasmic2"/>
</dbReference>
<dbReference type="Gene3D" id="3.30.565.10">
    <property type="entry name" value="Histidine kinase-like ATPase, C-terminal domain"/>
    <property type="match status" value="1"/>
</dbReference>
<dbReference type="SUPFAM" id="SSF47384">
    <property type="entry name" value="Homodimeric domain of signal transducing histidine kinase"/>
    <property type="match status" value="1"/>
</dbReference>
<dbReference type="InterPro" id="IPR011006">
    <property type="entry name" value="CheY-like_superfamily"/>
</dbReference>
<dbReference type="InterPro" id="IPR036641">
    <property type="entry name" value="HPT_dom_sf"/>
</dbReference>
<dbReference type="GO" id="GO:0005886">
    <property type="term" value="C:plasma membrane"/>
    <property type="evidence" value="ECO:0007669"/>
    <property type="project" value="UniProtKB-SubCell"/>
</dbReference>
<dbReference type="SMART" id="SM00091">
    <property type="entry name" value="PAS"/>
    <property type="match status" value="1"/>
</dbReference>
<reference evidence="14 15" key="1">
    <citation type="submission" date="2016-10" db="EMBL/GenBank/DDBJ databases">
        <authorList>
            <person name="de Groot N.N."/>
        </authorList>
    </citation>
    <scope>NUCLEOTIDE SEQUENCE [LARGE SCALE GENOMIC DNA]</scope>
    <source>
        <strain evidence="14 15">LMG 27941</strain>
    </source>
</reference>
<dbReference type="Pfam" id="PF00512">
    <property type="entry name" value="HisKA"/>
    <property type="match status" value="1"/>
</dbReference>
<evidence type="ECO:0000256" key="8">
    <source>
        <dbReference type="ARBA" id="ARBA00023012"/>
    </source>
</evidence>
<feature type="domain" description="Response regulatory" evidence="12">
    <location>
        <begin position="974"/>
        <end position="1093"/>
    </location>
</feature>
<dbReference type="Gene3D" id="3.30.450.20">
    <property type="entry name" value="PAS domain"/>
    <property type="match status" value="1"/>
</dbReference>
<evidence type="ECO:0000259" key="11">
    <source>
        <dbReference type="PROSITE" id="PS50109"/>
    </source>
</evidence>
<dbReference type="InterPro" id="IPR003661">
    <property type="entry name" value="HisK_dim/P_dom"/>
</dbReference>
<keyword evidence="6" id="KW-0547">Nucleotide-binding</keyword>
<dbReference type="EC" id="2.7.13.3" evidence="2"/>
<feature type="transmembrane region" description="Helical" evidence="10">
    <location>
        <begin position="546"/>
        <end position="566"/>
    </location>
</feature>
<dbReference type="Gene3D" id="1.20.120.160">
    <property type="entry name" value="HPT domain"/>
    <property type="match status" value="1"/>
</dbReference>
<dbReference type="CDD" id="cd17546">
    <property type="entry name" value="REC_hyHK_CKI1_RcsC-like"/>
    <property type="match status" value="1"/>
</dbReference>
<dbReference type="CDD" id="cd00082">
    <property type="entry name" value="HisKA"/>
    <property type="match status" value="1"/>
</dbReference>
<evidence type="ECO:0000313" key="14">
    <source>
        <dbReference type="EMBL" id="SEQ30022.1"/>
    </source>
</evidence>
<dbReference type="Pfam" id="PF02518">
    <property type="entry name" value="HATPase_c"/>
    <property type="match status" value="1"/>
</dbReference>
<dbReference type="CDD" id="cd13707">
    <property type="entry name" value="PBP2_BvgS_D2"/>
    <property type="match status" value="1"/>
</dbReference>
<dbReference type="GO" id="GO:0000155">
    <property type="term" value="F:phosphorelay sensor kinase activity"/>
    <property type="evidence" value="ECO:0007669"/>
    <property type="project" value="InterPro"/>
</dbReference>
<dbReference type="Pfam" id="PF00497">
    <property type="entry name" value="SBP_bac_3"/>
    <property type="match status" value="2"/>
</dbReference>
<dbReference type="GO" id="GO:0005524">
    <property type="term" value="F:ATP binding"/>
    <property type="evidence" value="ECO:0007669"/>
    <property type="project" value="UniProtKB-KW"/>
</dbReference>
<evidence type="ECO:0000256" key="9">
    <source>
        <dbReference type="PROSITE-ProRule" id="PRU00169"/>
    </source>
</evidence>
<dbReference type="Proteomes" id="UP000199221">
    <property type="component" value="Unassembled WGS sequence"/>
</dbReference>
<dbReference type="Pfam" id="PF08448">
    <property type="entry name" value="PAS_4"/>
    <property type="match status" value="1"/>
</dbReference>
<dbReference type="NCBIfam" id="TIGR00229">
    <property type="entry name" value="sensory_box"/>
    <property type="match status" value="1"/>
</dbReference>
<dbReference type="SMART" id="SM00387">
    <property type="entry name" value="HATPase_c"/>
    <property type="match status" value="1"/>
</dbReference>
<evidence type="ECO:0000256" key="10">
    <source>
        <dbReference type="SAM" id="Phobius"/>
    </source>
</evidence>
<dbReference type="SMART" id="SM00448">
    <property type="entry name" value="REC"/>
    <property type="match status" value="1"/>
</dbReference>
<dbReference type="GO" id="GO:0009927">
    <property type="term" value="F:histidine phosphotransfer kinase activity"/>
    <property type="evidence" value="ECO:0007669"/>
    <property type="project" value="TreeGrafter"/>
</dbReference>
<dbReference type="SUPFAM" id="SSF52172">
    <property type="entry name" value="CheY-like"/>
    <property type="match status" value="1"/>
</dbReference>
<evidence type="ECO:0000256" key="5">
    <source>
        <dbReference type="ARBA" id="ARBA00022729"/>
    </source>
</evidence>
<dbReference type="InterPro" id="IPR001638">
    <property type="entry name" value="Solute-binding_3/MltF_N"/>
</dbReference>
<sequence>MSPSATHWFEMMTWRYIAILLLCLGTPLQGGGVTVDLGRTYTLLSRSAPTSVRPPLTAAQRDWLAQRKELVLGTSAPDYPPFDIATGGREYQGLTADYAGLIGSALGLPVRVQRFPSRPAAVAALKSGHIDLLGSANGYEAVTQGLALSRPYAIDQPVLVTREDESRALDTGLAGMRLSMLYHYLPPGEIHANYPKAELLTFESSTQALNAVAFEQADVFIGDTISTHYLISQGHLPHVRMANFGKHEAVGFSFAMREGEPVLKALVDAALDAQSSITRNDIFKRWSASSGSLLTDRKLQLSTREELWLSQHPIMRVVVNDTAAPLTFFDSNDRLRGIVADLLELIRLRTGLRFEIRRASGDGDMIDQLESGRADIIASLSTEARRGNPLQVSRPYLESAYVLVTPSGADQPNSLKQLKGKRVAVPRDSTVAALLAARHPRIRQVATESTYYSMVLLGSGAVDAAIATLIDANHMLATSNNLVIRSTVGTEPAAFSMATAPDASELGSILDKALLSISPEELGVINSRWRDHGLRDDAYWRSYLRVILQVGGVIAVLLVLALIWNARLRRQIKQRQRAERALNDQLEFMGALLNGTPHPMYVRDREGRLQSCNDSYLQAVGASREQVLGKRLEDAPYGDCDYTQQVQDDYQRVMAQGTPLILDRPLHLKDRDLTIYHWILPYRDSLGEMQGIIGGWIDISERRNLVQDLRLAKQQADDANRAKSTFLATISHEIRTPMNALIGMLELALKRAEQGKLDRPALEVAHHSANDLLGLIGDILDIARIESGQMSLAPEPVDLAALVESVGRVFDGLARHKGLVLDVVIAREARCHALLDPLRFKQVLSNLVSNAIKFTEQGQVRITVKLRTDGEPTLPVLDLEVRDSGIGIHEQDLQRLFSPFVQANPYSDGARAGTGLGLVISRDLCAMMGGELTLQSLQGVGTRVRLVMPLQCVEPVADLPRPMAQILPPDEQLNILVIDDHPANLLLMAQQLNYLGLKQESAEEGGEGLRKWREGCFDVLIVDCNMPQMNGYELARTVRTEERLHDRPRCTILGYTANAQPEVRQQCLDAGMDDCLLKPIGLQVLGQRLRAITPLARQCVYRHGPATGFDLKGLSTIVGDNLADRDRILETLLLSLRQDLKILMTIDPQHNGNELALQAHKILSAGRMLNARALIEACQALEVTDVPLAELRRRRQVLARHMRRVENALARQLQHLAKVG</sequence>
<evidence type="ECO:0000259" key="13">
    <source>
        <dbReference type="PROSITE" id="PS50112"/>
    </source>
</evidence>
<evidence type="ECO:0000256" key="1">
    <source>
        <dbReference type="ARBA" id="ARBA00000085"/>
    </source>
</evidence>
<dbReference type="PANTHER" id="PTHR43047:SF72">
    <property type="entry name" value="OSMOSENSING HISTIDINE PROTEIN KINASE SLN1"/>
    <property type="match status" value="1"/>
</dbReference>
<evidence type="ECO:0000256" key="3">
    <source>
        <dbReference type="ARBA" id="ARBA00022553"/>
    </source>
</evidence>
<dbReference type="InterPro" id="IPR004358">
    <property type="entry name" value="Sig_transdc_His_kin-like_C"/>
</dbReference>
<dbReference type="CDD" id="cd16922">
    <property type="entry name" value="HATPase_EvgS-ArcB-TorS-like"/>
    <property type="match status" value="1"/>
</dbReference>
<dbReference type="PROSITE" id="PS50112">
    <property type="entry name" value="PAS"/>
    <property type="match status" value="1"/>
</dbReference>
<dbReference type="AlphaFoldDB" id="A0A1H9EWJ3"/>
<keyword evidence="10" id="KW-1133">Transmembrane helix</keyword>
<keyword evidence="7 14" id="KW-0418">Kinase</keyword>
<organism evidence="14 15">
    <name type="scientific">Pseudomonas soli</name>
    <dbReference type="NCBI Taxonomy" id="1306993"/>
    <lineage>
        <taxon>Bacteria</taxon>
        <taxon>Pseudomonadati</taxon>
        <taxon>Pseudomonadota</taxon>
        <taxon>Gammaproteobacteria</taxon>
        <taxon>Pseudomonadales</taxon>
        <taxon>Pseudomonadaceae</taxon>
        <taxon>Pseudomonas</taxon>
    </lineage>
</organism>
<dbReference type="Gene3D" id="3.40.190.10">
    <property type="entry name" value="Periplasmic binding protein-like II"/>
    <property type="match status" value="4"/>
</dbReference>
<dbReference type="PROSITE" id="PS50109">
    <property type="entry name" value="HIS_KIN"/>
    <property type="match status" value="1"/>
</dbReference>
<keyword evidence="3 9" id="KW-0597">Phosphoprotein</keyword>
<dbReference type="FunFam" id="3.30.565.10:FF:000010">
    <property type="entry name" value="Sensor histidine kinase RcsC"/>
    <property type="match status" value="1"/>
</dbReference>
<protein>
    <recommendedName>
        <fullName evidence="2">histidine kinase</fullName>
        <ecNumber evidence="2">2.7.13.3</ecNumber>
    </recommendedName>
</protein>
<comment type="catalytic activity">
    <reaction evidence="1">
        <text>ATP + protein L-histidine = ADP + protein N-phospho-L-histidine.</text>
        <dbReference type="EC" id="2.7.13.3"/>
    </reaction>
</comment>
<dbReference type="InterPro" id="IPR003594">
    <property type="entry name" value="HATPase_dom"/>
</dbReference>
<dbReference type="PANTHER" id="PTHR43047">
    <property type="entry name" value="TWO-COMPONENT HISTIDINE PROTEIN KINASE"/>
    <property type="match status" value="1"/>
</dbReference>
<evidence type="ECO:0000256" key="7">
    <source>
        <dbReference type="ARBA" id="ARBA00022777"/>
    </source>
</evidence>
<keyword evidence="10" id="KW-0472">Membrane</keyword>
<dbReference type="SMART" id="SM00062">
    <property type="entry name" value="PBPb"/>
    <property type="match status" value="2"/>
</dbReference>